<sequence>MGEATQEEAKVEAKPEEKKEEKKEEKQEEKKEEKAEKKEEAKPSPPPPIVLFVDLHCVGCAKKIEKSVLKCRGVEEVEVDMVQNQLTVKGMVDPQALCSRIQKKTLKRARVLSPLPPAEGESKQEVVPSQVSGITTVELHANMHCEACAQQLRRKILKMRGVQTAETELSTGKVTVTGTMNGEKLVEYIYRRTGKLATIVPQPPKEEEKKEEAEKKAEEKPPEAEKAEEKKEEKAEEKKEEEKATQEESAEGNNKDGGGKEEKGGGEEQKKEGEGEGEGEGPTKVDVPNEADMVKRMVYWNGSIISEEEMTRRMMMHWMPVYVIERPPPPPQIFSDENPNACCIS</sequence>
<feature type="compositionally biased region" description="Basic and acidic residues" evidence="1">
    <location>
        <begin position="253"/>
        <end position="274"/>
    </location>
</feature>
<dbReference type="InterPro" id="IPR006121">
    <property type="entry name" value="HMA_dom"/>
</dbReference>
<feature type="compositionally biased region" description="Basic and acidic residues" evidence="1">
    <location>
        <begin position="7"/>
        <end position="42"/>
    </location>
</feature>
<feature type="compositionally biased region" description="Basic and acidic residues" evidence="1">
    <location>
        <begin position="204"/>
        <end position="246"/>
    </location>
</feature>
<feature type="domain" description="HMA" evidence="2">
    <location>
        <begin position="134"/>
        <end position="198"/>
    </location>
</feature>
<dbReference type="Gene3D" id="3.30.70.100">
    <property type="match status" value="2"/>
</dbReference>
<dbReference type="PANTHER" id="PTHR47066:SF1">
    <property type="entry name" value="HEAVY METAL-ASSOCIATED ISOPRENYLATED PLANT PROTEIN 9"/>
    <property type="match status" value="1"/>
</dbReference>
<dbReference type="Proteomes" id="UP000228380">
    <property type="component" value="Chromosome 5"/>
</dbReference>
<accession>A0A8B7BQY0</accession>
<dbReference type="PANTHER" id="PTHR47066">
    <property type="entry name" value="HEAVY METAL-ASSOCIATED ISOPRENYLATED PLANT PROTEIN 9"/>
    <property type="match status" value="1"/>
</dbReference>
<evidence type="ECO:0000256" key="1">
    <source>
        <dbReference type="SAM" id="MobiDB-lite"/>
    </source>
</evidence>
<dbReference type="SUPFAM" id="SSF55008">
    <property type="entry name" value="HMA, heavy metal-associated domain"/>
    <property type="match status" value="2"/>
</dbReference>
<dbReference type="KEGG" id="pda:103702769"/>
<name>A0A8B7BQY0_PHODC</name>
<dbReference type="OrthoDB" id="1926387at2759"/>
<organism evidence="3 4">
    <name type="scientific">Phoenix dactylifera</name>
    <name type="common">Date palm</name>
    <dbReference type="NCBI Taxonomy" id="42345"/>
    <lineage>
        <taxon>Eukaryota</taxon>
        <taxon>Viridiplantae</taxon>
        <taxon>Streptophyta</taxon>
        <taxon>Embryophyta</taxon>
        <taxon>Tracheophyta</taxon>
        <taxon>Spermatophyta</taxon>
        <taxon>Magnoliopsida</taxon>
        <taxon>Liliopsida</taxon>
        <taxon>Arecaceae</taxon>
        <taxon>Coryphoideae</taxon>
        <taxon>Phoeniceae</taxon>
        <taxon>Phoenix</taxon>
    </lineage>
</organism>
<dbReference type="AlphaFoldDB" id="A0A8B7BQY0"/>
<reference evidence="3" key="1">
    <citation type="journal article" date="2019" name="Nat. Commun.">
        <title>Genome-wide association mapping of date palm fruit traits.</title>
        <authorList>
            <person name="Hazzouri K.M."/>
            <person name="Gros-Balthazard M."/>
            <person name="Flowers J.M."/>
            <person name="Copetti D."/>
            <person name="Lemansour A."/>
            <person name="Lebrun M."/>
            <person name="Masmoudi K."/>
            <person name="Ferrand S."/>
            <person name="Dhar M.I."/>
            <person name="Fresquez Z.A."/>
            <person name="Rosas U."/>
            <person name="Zhang J."/>
            <person name="Talag J."/>
            <person name="Lee S."/>
            <person name="Kudrna D."/>
            <person name="Powell R.F."/>
            <person name="Leitch I.J."/>
            <person name="Krueger R.R."/>
            <person name="Wing R.A."/>
            <person name="Amiri K.M.A."/>
            <person name="Purugganan M.D."/>
        </authorList>
    </citation>
    <scope>NUCLEOTIDE SEQUENCE [LARGE SCALE GENOMIC DNA]</scope>
    <source>
        <strain evidence="3">cv. Khalas</strain>
    </source>
</reference>
<feature type="domain" description="HMA" evidence="2">
    <location>
        <begin position="46"/>
        <end position="109"/>
    </location>
</feature>
<dbReference type="InterPro" id="IPR044258">
    <property type="entry name" value="HIPP09-like"/>
</dbReference>
<feature type="region of interest" description="Disordered" evidence="1">
    <location>
        <begin position="199"/>
        <end position="289"/>
    </location>
</feature>
<dbReference type="Pfam" id="PF00403">
    <property type="entry name" value="HMA"/>
    <property type="match status" value="2"/>
</dbReference>
<reference evidence="4" key="2">
    <citation type="submission" date="2025-08" db="UniProtKB">
        <authorList>
            <consortium name="RefSeq"/>
        </authorList>
    </citation>
    <scope>IDENTIFICATION</scope>
    <source>
        <tissue evidence="4">Young leaves</tissue>
    </source>
</reference>
<dbReference type="RefSeq" id="XP_008783550.2">
    <property type="nucleotide sequence ID" value="XM_008785328.4"/>
</dbReference>
<dbReference type="SMR" id="A0A8B7BQY0"/>
<evidence type="ECO:0000313" key="3">
    <source>
        <dbReference type="Proteomes" id="UP000228380"/>
    </source>
</evidence>
<gene>
    <name evidence="4" type="primary">LOC103702769</name>
</gene>
<dbReference type="GO" id="GO:0046872">
    <property type="term" value="F:metal ion binding"/>
    <property type="evidence" value="ECO:0007669"/>
    <property type="project" value="InterPro"/>
</dbReference>
<feature type="region of interest" description="Disordered" evidence="1">
    <location>
        <begin position="1"/>
        <end position="46"/>
    </location>
</feature>
<evidence type="ECO:0000259" key="2">
    <source>
        <dbReference type="PROSITE" id="PS50846"/>
    </source>
</evidence>
<protein>
    <submittedName>
        <fullName evidence="4">Heavy metal-associated isoprenylated plant protein 9-like</fullName>
    </submittedName>
</protein>
<dbReference type="CDD" id="cd00371">
    <property type="entry name" value="HMA"/>
    <property type="match status" value="2"/>
</dbReference>
<dbReference type="PROSITE" id="PS50846">
    <property type="entry name" value="HMA_2"/>
    <property type="match status" value="2"/>
</dbReference>
<proteinExistence type="predicted"/>
<evidence type="ECO:0000313" key="4">
    <source>
        <dbReference type="RefSeq" id="XP_008783550.2"/>
    </source>
</evidence>
<dbReference type="InterPro" id="IPR036163">
    <property type="entry name" value="HMA_dom_sf"/>
</dbReference>
<keyword evidence="3" id="KW-1185">Reference proteome</keyword>
<dbReference type="GeneID" id="103702769"/>